<dbReference type="EMBL" id="JBHRYJ010000001">
    <property type="protein sequence ID" value="MFC3674778.1"/>
    <property type="molecule type" value="Genomic_DNA"/>
</dbReference>
<keyword evidence="2 3" id="KW-0143">Chaperone</keyword>
<comment type="similarity">
    <text evidence="3">Belongs to the UreF family.</text>
</comment>
<evidence type="ECO:0000256" key="1">
    <source>
        <dbReference type="ARBA" id="ARBA00022988"/>
    </source>
</evidence>
<evidence type="ECO:0000256" key="3">
    <source>
        <dbReference type="HAMAP-Rule" id="MF_01385"/>
    </source>
</evidence>
<name>A0ABV7VBE8_9PROT</name>
<dbReference type="Pfam" id="PF01730">
    <property type="entry name" value="UreF"/>
    <property type="match status" value="1"/>
</dbReference>
<accession>A0ABV7VBE8</accession>
<reference evidence="5" key="1">
    <citation type="journal article" date="2019" name="Int. J. Syst. Evol. Microbiol.">
        <title>The Global Catalogue of Microorganisms (GCM) 10K type strain sequencing project: providing services to taxonomists for standard genome sequencing and annotation.</title>
        <authorList>
            <consortium name="The Broad Institute Genomics Platform"/>
            <consortium name="The Broad Institute Genome Sequencing Center for Infectious Disease"/>
            <person name="Wu L."/>
            <person name="Ma J."/>
        </authorList>
    </citation>
    <scope>NUCLEOTIDE SEQUENCE [LARGE SCALE GENOMIC DNA]</scope>
    <source>
        <strain evidence="5">KCTC 42182</strain>
    </source>
</reference>
<keyword evidence="5" id="KW-1185">Reference proteome</keyword>
<proteinExistence type="inferred from homology"/>
<comment type="subunit">
    <text evidence="3">UreD, UreF and UreG form a complex that acts as a GTP-hydrolysis-dependent molecular chaperone, activating the urease apoprotein by helping to assemble the nickel containing metallocenter of UreC. The UreE protein probably delivers the nickel.</text>
</comment>
<organism evidence="4 5">
    <name type="scientific">Ferrovibrio xuzhouensis</name>
    <dbReference type="NCBI Taxonomy" id="1576914"/>
    <lineage>
        <taxon>Bacteria</taxon>
        <taxon>Pseudomonadati</taxon>
        <taxon>Pseudomonadota</taxon>
        <taxon>Alphaproteobacteria</taxon>
        <taxon>Rhodospirillales</taxon>
        <taxon>Rhodospirillaceae</taxon>
        <taxon>Ferrovibrio</taxon>
    </lineage>
</organism>
<evidence type="ECO:0000313" key="4">
    <source>
        <dbReference type="EMBL" id="MFC3674778.1"/>
    </source>
</evidence>
<gene>
    <name evidence="3" type="primary">ureF</name>
    <name evidence="4" type="ORF">ACFOOQ_04430</name>
</gene>
<dbReference type="Gene3D" id="1.10.4190.10">
    <property type="entry name" value="Urease accessory protein UreF"/>
    <property type="match status" value="1"/>
</dbReference>
<dbReference type="HAMAP" id="MF_01385">
    <property type="entry name" value="UreF"/>
    <property type="match status" value="1"/>
</dbReference>
<protein>
    <recommendedName>
        <fullName evidence="3">Urease accessory protein UreF</fullName>
    </recommendedName>
</protein>
<evidence type="ECO:0000313" key="5">
    <source>
        <dbReference type="Proteomes" id="UP001595711"/>
    </source>
</evidence>
<evidence type="ECO:0000256" key="2">
    <source>
        <dbReference type="ARBA" id="ARBA00023186"/>
    </source>
</evidence>
<dbReference type="RefSeq" id="WP_379722223.1">
    <property type="nucleotide sequence ID" value="NZ_JBHRYJ010000001.1"/>
</dbReference>
<comment type="function">
    <text evidence="3">Required for maturation of urease via the functional incorporation of the urease nickel metallocenter.</text>
</comment>
<dbReference type="InterPro" id="IPR002639">
    <property type="entry name" value="UreF"/>
</dbReference>
<comment type="subcellular location">
    <subcellularLocation>
        <location evidence="3">Cytoplasm</location>
    </subcellularLocation>
</comment>
<sequence>MTIVTTMATAITTITAMTTTIDPASLYRLMAWFSPAYPIGAFSYSHGIEYAVEAGFVKTAADLSDWIGEILLHGAGHVDAVLLKAAYESAGDPAALDGLADLAAAWRGTAETALESGQQGGSFLLVTRAAWGHPDLDSFAARRGEATVALSIAIGLAAAAHRLDLKAVLAAYLHAFGANLVSAAVRLIPLGQTDGQRALAALMPVTEAAVTKALATPLEGCGTAVPMVDLCSMQHETQYTRLFRS</sequence>
<dbReference type="PANTHER" id="PTHR33620">
    <property type="entry name" value="UREASE ACCESSORY PROTEIN F"/>
    <property type="match status" value="1"/>
</dbReference>
<dbReference type="Proteomes" id="UP001595711">
    <property type="component" value="Unassembled WGS sequence"/>
</dbReference>
<dbReference type="InterPro" id="IPR038277">
    <property type="entry name" value="UreF_sf"/>
</dbReference>
<dbReference type="PIRSF" id="PIRSF009467">
    <property type="entry name" value="Ureas_acces_UreF"/>
    <property type="match status" value="1"/>
</dbReference>
<dbReference type="PANTHER" id="PTHR33620:SF1">
    <property type="entry name" value="UREASE ACCESSORY PROTEIN F"/>
    <property type="match status" value="1"/>
</dbReference>
<keyword evidence="1 3" id="KW-0996">Nickel insertion</keyword>
<keyword evidence="3" id="KW-0963">Cytoplasm</keyword>
<comment type="caution">
    <text evidence="4">The sequence shown here is derived from an EMBL/GenBank/DDBJ whole genome shotgun (WGS) entry which is preliminary data.</text>
</comment>